<gene>
    <name evidence="1" type="primary">WBGene00093152</name>
</gene>
<keyword evidence="2" id="KW-1185">Reference proteome</keyword>
<reference evidence="1" key="2">
    <citation type="submission" date="2022-06" db="UniProtKB">
        <authorList>
            <consortium name="EnsemblMetazoa"/>
        </authorList>
    </citation>
    <scope>IDENTIFICATION</scope>
    <source>
        <strain evidence="1">PS312</strain>
    </source>
</reference>
<dbReference type="EnsemblMetazoa" id="PPA03598.1">
    <property type="protein sequence ID" value="PPA03598.1"/>
    <property type="gene ID" value="WBGene00093152"/>
</dbReference>
<accession>A0A2A6B333</accession>
<sequence length="198" mass="22164">MGARRTISRRQEKKLVKAVEIVRPTREKRKKTEEEEDEELPEAPQPVVQVDPVSLGPKTAFEEFGGVHGIVVVSLMLANAHTLTLVLCRQLHCGEYQDLFYSLIGILGCCAGFCSADKNDALGLGGLGQFAMRLQLLLIAVASWEAKDMDCQCLMPYPKSDRLLYTWMRQYGSLISIFGYLHHLVIPRLEAARPTSFP</sequence>
<evidence type="ECO:0000313" key="2">
    <source>
        <dbReference type="Proteomes" id="UP000005239"/>
    </source>
</evidence>
<protein>
    <submittedName>
        <fullName evidence="1">Uncharacterized protein</fullName>
    </submittedName>
</protein>
<evidence type="ECO:0000313" key="1">
    <source>
        <dbReference type="EnsemblMetazoa" id="PPA03598.1"/>
    </source>
</evidence>
<organism evidence="1 2">
    <name type="scientific">Pristionchus pacificus</name>
    <name type="common">Parasitic nematode worm</name>
    <dbReference type="NCBI Taxonomy" id="54126"/>
    <lineage>
        <taxon>Eukaryota</taxon>
        <taxon>Metazoa</taxon>
        <taxon>Ecdysozoa</taxon>
        <taxon>Nematoda</taxon>
        <taxon>Chromadorea</taxon>
        <taxon>Rhabditida</taxon>
        <taxon>Rhabditina</taxon>
        <taxon>Diplogasteromorpha</taxon>
        <taxon>Diplogasteroidea</taxon>
        <taxon>Neodiplogasteridae</taxon>
        <taxon>Pristionchus</taxon>
    </lineage>
</organism>
<name>A0A2A6B333_PRIPA</name>
<accession>A0A8R1U4D7</accession>
<dbReference type="Proteomes" id="UP000005239">
    <property type="component" value="Unassembled WGS sequence"/>
</dbReference>
<dbReference type="AlphaFoldDB" id="A0A2A6B333"/>
<reference evidence="2" key="1">
    <citation type="journal article" date="2008" name="Nat. Genet.">
        <title>The Pristionchus pacificus genome provides a unique perspective on nematode lifestyle and parasitism.</title>
        <authorList>
            <person name="Dieterich C."/>
            <person name="Clifton S.W."/>
            <person name="Schuster L.N."/>
            <person name="Chinwalla A."/>
            <person name="Delehaunty K."/>
            <person name="Dinkelacker I."/>
            <person name="Fulton L."/>
            <person name="Fulton R."/>
            <person name="Godfrey J."/>
            <person name="Minx P."/>
            <person name="Mitreva M."/>
            <person name="Roeseler W."/>
            <person name="Tian H."/>
            <person name="Witte H."/>
            <person name="Yang S.P."/>
            <person name="Wilson R.K."/>
            <person name="Sommer R.J."/>
        </authorList>
    </citation>
    <scope>NUCLEOTIDE SEQUENCE [LARGE SCALE GENOMIC DNA]</scope>
    <source>
        <strain evidence="2">PS312</strain>
    </source>
</reference>
<proteinExistence type="predicted"/>